<dbReference type="Pfam" id="PF02607">
    <property type="entry name" value="B12-binding_2"/>
    <property type="match status" value="1"/>
</dbReference>
<accession>A0A4U1MBQ2</accession>
<dbReference type="InterPro" id="IPR006158">
    <property type="entry name" value="Cobalamin-bd"/>
</dbReference>
<comment type="caution">
    <text evidence="2">The sequence shown here is derived from an EMBL/GenBank/DDBJ whole genome shotgun (WGS) entry which is preliminary data.</text>
</comment>
<dbReference type="InterPro" id="IPR003759">
    <property type="entry name" value="Cbl-bd_cap"/>
</dbReference>
<dbReference type="EMBL" id="SWFM01000009">
    <property type="protein sequence ID" value="TKD67466.1"/>
    <property type="molecule type" value="Genomic_DNA"/>
</dbReference>
<dbReference type="GO" id="GO:0046872">
    <property type="term" value="F:metal ion binding"/>
    <property type="evidence" value="ECO:0007669"/>
    <property type="project" value="InterPro"/>
</dbReference>
<gene>
    <name evidence="2" type="ORF">FBF83_18985</name>
</gene>
<reference evidence="2 3" key="1">
    <citation type="submission" date="2019-04" db="EMBL/GenBank/DDBJ databases">
        <title>Genome sequence of Bacillus hwajinpoensis strain Y2.</title>
        <authorList>
            <person name="Fair J.L."/>
            <person name="Maclea K.S."/>
        </authorList>
    </citation>
    <scope>NUCLEOTIDE SEQUENCE [LARGE SCALE GENOMIC DNA]</scope>
    <source>
        <strain evidence="2 3">Y2</strain>
    </source>
</reference>
<name>A0A4U1MBQ2_9BACL</name>
<organism evidence="2 3">
    <name type="scientific">Guptibacillus hwajinpoensis</name>
    <dbReference type="NCBI Taxonomy" id="208199"/>
    <lineage>
        <taxon>Bacteria</taxon>
        <taxon>Bacillati</taxon>
        <taxon>Bacillota</taxon>
        <taxon>Bacilli</taxon>
        <taxon>Bacillales</taxon>
        <taxon>Guptibacillaceae</taxon>
        <taxon>Guptibacillus</taxon>
    </lineage>
</organism>
<dbReference type="OrthoDB" id="5756833at2"/>
<dbReference type="InterPro" id="IPR036594">
    <property type="entry name" value="Meth_synthase_dom"/>
</dbReference>
<dbReference type="AlphaFoldDB" id="A0A4U1MBQ2"/>
<proteinExistence type="predicted"/>
<evidence type="ECO:0000313" key="3">
    <source>
        <dbReference type="Proteomes" id="UP000310541"/>
    </source>
</evidence>
<dbReference type="InterPro" id="IPR036724">
    <property type="entry name" value="Cobalamin-bd_sf"/>
</dbReference>
<dbReference type="Gene3D" id="1.10.1240.10">
    <property type="entry name" value="Methionine synthase domain"/>
    <property type="match status" value="1"/>
</dbReference>
<dbReference type="RefSeq" id="WP_136948708.1">
    <property type="nucleotide sequence ID" value="NZ_SWFM01000009.1"/>
</dbReference>
<evidence type="ECO:0000259" key="1">
    <source>
        <dbReference type="PROSITE" id="PS51332"/>
    </source>
</evidence>
<feature type="domain" description="B12-binding" evidence="1">
    <location>
        <begin position="89"/>
        <end position="216"/>
    </location>
</feature>
<dbReference type="GO" id="GO:0031419">
    <property type="term" value="F:cobalamin binding"/>
    <property type="evidence" value="ECO:0007669"/>
    <property type="project" value="InterPro"/>
</dbReference>
<dbReference type="Pfam" id="PF02310">
    <property type="entry name" value="B12-binding"/>
    <property type="match status" value="1"/>
</dbReference>
<dbReference type="Gene3D" id="3.40.50.280">
    <property type="entry name" value="Cobalamin-binding domain"/>
    <property type="match status" value="1"/>
</dbReference>
<protein>
    <recommendedName>
        <fullName evidence="1">B12-binding domain-containing protein</fullName>
    </recommendedName>
</protein>
<dbReference type="PROSITE" id="PS51332">
    <property type="entry name" value="B12_BINDING"/>
    <property type="match status" value="1"/>
</dbReference>
<sequence length="217" mass="24985">MTIDIKQLTDDFLEGDQDRAWERIEELKSLMENSHLTYEVLTKAMQRVGKLWEENEISVADEHLATTTCDYVLSRYAYSKKISSTTTDGPRAVFLCIEQEQHYLGLKMISLLFQEYGWQTKLFGANLPLEHVIDTVEKWNASVVGISVSIMSHVERLNHYVTELEGLEKTPEVLVGGRLAAQYDLSKYCSKHTLLVPDLEQIRLWLEDRKGGEHNHV</sequence>
<evidence type="ECO:0000313" key="2">
    <source>
        <dbReference type="EMBL" id="TKD67466.1"/>
    </source>
</evidence>
<dbReference type="CDD" id="cd02065">
    <property type="entry name" value="B12-binding_like"/>
    <property type="match status" value="1"/>
</dbReference>
<dbReference type="Proteomes" id="UP000310541">
    <property type="component" value="Unassembled WGS sequence"/>
</dbReference>
<dbReference type="SUPFAM" id="SSF52242">
    <property type="entry name" value="Cobalamin (vitamin B12)-binding domain"/>
    <property type="match status" value="1"/>
</dbReference>